<comment type="caution">
    <text evidence="2">The sequence shown here is derived from an EMBL/GenBank/DDBJ whole genome shotgun (WGS) entry which is preliminary data.</text>
</comment>
<feature type="transmembrane region" description="Helical" evidence="1">
    <location>
        <begin position="52"/>
        <end position="73"/>
    </location>
</feature>
<accession>A0A645C7X3</accession>
<evidence type="ECO:0000256" key="1">
    <source>
        <dbReference type="SAM" id="Phobius"/>
    </source>
</evidence>
<dbReference type="EMBL" id="VSSQ01025433">
    <property type="protein sequence ID" value="MPM73548.1"/>
    <property type="molecule type" value="Genomic_DNA"/>
</dbReference>
<proteinExistence type="predicted"/>
<gene>
    <name evidence="2" type="ORF">SDC9_120530</name>
</gene>
<feature type="transmembrane region" description="Helical" evidence="1">
    <location>
        <begin position="142"/>
        <end position="162"/>
    </location>
</feature>
<feature type="transmembrane region" description="Helical" evidence="1">
    <location>
        <begin position="85"/>
        <end position="103"/>
    </location>
</feature>
<dbReference type="AlphaFoldDB" id="A0A645C7X3"/>
<feature type="transmembrane region" description="Helical" evidence="1">
    <location>
        <begin position="12"/>
        <end position="32"/>
    </location>
</feature>
<sequence length="165" mass="19116">MFLSKFSLNSFNSLSCTIFSSYIFFIFFKFIFLESKFWLHSFKCSFFWLNSLFISFISKSIVSVLEFILFILAVKVDNLLEASCFLFKIFIISSFKFSSSVFIESISSFLFKLSLFNDSISLFKELILSSLFILLSCNSFKLLLFNLIFSLISSASLIHLSISFL</sequence>
<name>A0A645C7X3_9ZZZZ</name>
<evidence type="ECO:0000313" key="2">
    <source>
        <dbReference type="EMBL" id="MPM73548.1"/>
    </source>
</evidence>
<keyword evidence="1" id="KW-0812">Transmembrane</keyword>
<protein>
    <submittedName>
        <fullName evidence="2">Uncharacterized protein</fullName>
    </submittedName>
</protein>
<keyword evidence="1" id="KW-0472">Membrane</keyword>
<keyword evidence="1" id="KW-1133">Transmembrane helix</keyword>
<organism evidence="2">
    <name type="scientific">bioreactor metagenome</name>
    <dbReference type="NCBI Taxonomy" id="1076179"/>
    <lineage>
        <taxon>unclassified sequences</taxon>
        <taxon>metagenomes</taxon>
        <taxon>ecological metagenomes</taxon>
    </lineage>
</organism>
<reference evidence="2" key="1">
    <citation type="submission" date="2019-08" db="EMBL/GenBank/DDBJ databases">
        <authorList>
            <person name="Kucharzyk K."/>
            <person name="Murdoch R.W."/>
            <person name="Higgins S."/>
            <person name="Loffler F."/>
        </authorList>
    </citation>
    <scope>NUCLEOTIDE SEQUENCE</scope>
</reference>